<sequence length="902" mass="103329">RNRAIALGQSPYSVVPGSIKFSDSAIDVQILNNKTNVVLSLQVIILKHNTVRFKINEINPIHPRYEVQDVLVSEPTHSSYEKVSENDNQIHVKFNDNGLIITMKPLRLDFLVGNQIAVSVNSKGLMNFEHYQAKKASSEKKTEDPEPTIAEDENSEEEPKDEEEKADEYSKEEDEEEPKPAEDESWEESFHEHKDSRPKGPSSVGLDISFLGFDNVYGIPEHAESLALKSTMGKEPYRLFNLDVFEYDLNNGMALYGSIPYMLAHSVNKTVGVFWLNAAETWIDISTEDAKKNVLGSLMSYFSAEDNSQQIDTHWMSESGIIDVFVMLGPKPHDVFQQYAALTGPATLPPMFAIAYHQCRWNYNDQDDVITVDANFDKHDIPYDVLWLDIEHTNGKRYMTWDSAKFPNPEEMQNKLADKGRRMVTIVDPHIKRDDDYHIHREASSKGYYVKNKDGADYNGWCWPGESSWIDFFNPEVRDWWASKFALDQYKGSTPTLSVWNDMNEMSVFNGPEITMHKDAMHYGGWENRDVHNLYGFYNQMSTYNGLKRRSSDKERPFVLSRAFFAGTQRYGAIWTGDNIAEWSHLKMSLPMILTLGITGLQFSGADVGGFFNNPDAELLVRWYQTGAYLPFFRAHAHLDTKRREPWLFEDKYKNLMREAIRHRYALLPFWYTLFHEASKSGSPIVTINILFATTLLTDTLWPLNGRDLLVKPVTTQGQATLDVYLPGKDELWYDLSGTKFHLGGQTIHVATPLNMIPVFQRGGSIVPRKERIRRCSSLMTEDPYTLVVALHKKGEAEGKLYLDDGISFDYQKGKYAYREITFKQGKLESKSLDSSSHYETKSWLERIVILGMSQNPSQIVVTDKDGKTRKLDYQHDAGAYRLTIKKPAVNMAEDWSIVLYA</sequence>
<keyword evidence="5 10" id="KW-0378">Hydrolase</keyword>
<dbReference type="SUPFAM" id="SSF74650">
    <property type="entry name" value="Galactose mutarotase-like"/>
    <property type="match status" value="1"/>
</dbReference>
<dbReference type="Pfam" id="PF13802">
    <property type="entry name" value="Gal_mutarotas_2"/>
    <property type="match status" value="1"/>
</dbReference>
<protein>
    <recommendedName>
        <fullName evidence="9">Glucosidase II subunit alpha</fullName>
    </recommendedName>
</protein>
<evidence type="ECO:0000256" key="9">
    <source>
        <dbReference type="ARBA" id="ARBA00042895"/>
    </source>
</evidence>
<evidence type="ECO:0000259" key="12">
    <source>
        <dbReference type="Pfam" id="PF01055"/>
    </source>
</evidence>
<dbReference type="Gene3D" id="3.20.20.80">
    <property type="entry name" value="Glycosidases"/>
    <property type="match status" value="2"/>
</dbReference>
<dbReference type="PANTHER" id="PTHR22762">
    <property type="entry name" value="ALPHA-GLUCOSIDASE"/>
    <property type="match status" value="1"/>
</dbReference>
<evidence type="ECO:0000256" key="5">
    <source>
        <dbReference type="ARBA" id="ARBA00022801"/>
    </source>
</evidence>
<comment type="caution">
    <text evidence="16">The sequence shown here is derived from an EMBL/GenBank/DDBJ whole genome shotgun (WGS) entry which is preliminary data.</text>
</comment>
<dbReference type="InterPro" id="IPR048395">
    <property type="entry name" value="Glyco_hydro_31_C"/>
</dbReference>
<dbReference type="GO" id="GO:0005783">
    <property type="term" value="C:endoplasmic reticulum"/>
    <property type="evidence" value="ECO:0007669"/>
    <property type="project" value="UniProtKB-SubCell"/>
</dbReference>
<dbReference type="AlphaFoldDB" id="A0A6S7I8J1"/>
<dbReference type="GO" id="GO:0030246">
    <property type="term" value="F:carbohydrate binding"/>
    <property type="evidence" value="ECO:0007669"/>
    <property type="project" value="InterPro"/>
</dbReference>
<dbReference type="InterPro" id="IPR025887">
    <property type="entry name" value="Glyco_hydro_31_N_dom"/>
</dbReference>
<feature type="domain" description="Glycoside hydrolase family 31 N-terminal" evidence="13">
    <location>
        <begin position="41"/>
        <end position="284"/>
    </location>
</feature>
<organism evidence="16 17">
    <name type="scientific">Paramuricea clavata</name>
    <name type="common">Red gorgonian</name>
    <name type="synonym">Violescent sea-whip</name>
    <dbReference type="NCBI Taxonomy" id="317549"/>
    <lineage>
        <taxon>Eukaryota</taxon>
        <taxon>Metazoa</taxon>
        <taxon>Cnidaria</taxon>
        <taxon>Anthozoa</taxon>
        <taxon>Octocorallia</taxon>
        <taxon>Malacalcyonacea</taxon>
        <taxon>Plexauridae</taxon>
        <taxon>Paramuricea</taxon>
    </lineage>
</organism>
<dbReference type="OrthoDB" id="3237269at2759"/>
<evidence type="ECO:0000313" key="17">
    <source>
        <dbReference type="Proteomes" id="UP001152795"/>
    </source>
</evidence>
<reference evidence="16" key="1">
    <citation type="submission" date="2020-04" db="EMBL/GenBank/DDBJ databases">
        <authorList>
            <person name="Alioto T."/>
            <person name="Alioto T."/>
            <person name="Gomez Garrido J."/>
        </authorList>
    </citation>
    <scope>NUCLEOTIDE SEQUENCE</scope>
    <source>
        <strain evidence="16">A484AB</strain>
    </source>
</reference>
<evidence type="ECO:0000256" key="7">
    <source>
        <dbReference type="ARBA" id="ARBA00023180"/>
    </source>
</evidence>
<accession>A0A6S7I8J1</accession>
<evidence type="ECO:0000256" key="1">
    <source>
        <dbReference type="ARBA" id="ARBA00004240"/>
    </source>
</evidence>
<feature type="domain" description="DUF5110" evidence="14">
    <location>
        <begin position="786"/>
        <end position="829"/>
    </location>
</feature>
<dbReference type="InterPro" id="IPR000322">
    <property type="entry name" value="Glyco_hydro_31_TIM"/>
</dbReference>
<dbReference type="FunFam" id="2.60.40.1760:FF:000002">
    <property type="entry name" value="neutral alpha-glucosidase AB isoform X1"/>
    <property type="match status" value="1"/>
</dbReference>
<feature type="domain" description="Glycosyl hydrolase family 31 C-terminal" evidence="15">
    <location>
        <begin position="705"/>
        <end position="767"/>
    </location>
</feature>
<dbReference type="GO" id="GO:0005975">
    <property type="term" value="P:carbohydrate metabolic process"/>
    <property type="evidence" value="ECO:0007669"/>
    <property type="project" value="InterPro"/>
</dbReference>
<keyword evidence="4" id="KW-0732">Signal</keyword>
<feature type="non-terminal residue" evidence="16">
    <location>
        <position position="902"/>
    </location>
</feature>
<dbReference type="FunFam" id="3.20.20.80:FF:000046">
    <property type="entry name" value="Glucosidase alpha, neutral C"/>
    <property type="match status" value="1"/>
</dbReference>
<evidence type="ECO:0000259" key="13">
    <source>
        <dbReference type="Pfam" id="PF13802"/>
    </source>
</evidence>
<dbReference type="CDD" id="cd14752">
    <property type="entry name" value="GH31_N"/>
    <property type="match status" value="1"/>
</dbReference>
<dbReference type="InterPro" id="IPR011013">
    <property type="entry name" value="Gal_mutarotase_sf_dom"/>
</dbReference>
<keyword evidence="8 10" id="KW-0326">Glycosidase</keyword>
<name>A0A6S7I8J1_PARCT</name>
<keyword evidence="17" id="KW-1185">Reference proteome</keyword>
<evidence type="ECO:0000256" key="3">
    <source>
        <dbReference type="ARBA" id="ARBA00007806"/>
    </source>
</evidence>
<evidence type="ECO:0000256" key="2">
    <source>
        <dbReference type="ARBA" id="ARBA00004833"/>
    </source>
</evidence>
<dbReference type="GO" id="GO:0006491">
    <property type="term" value="P:N-glycan processing"/>
    <property type="evidence" value="ECO:0007669"/>
    <property type="project" value="TreeGrafter"/>
</dbReference>
<dbReference type="Pfam" id="PF17137">
    <property type="entry name" value="DUF5110"/>
    <property type="match status" value="1"/>
</dbReference>
<comment type="similarity">
    <text evidence="3 10">Belongs to the glycosyl hydrolase 31 family.</text>
</comment>
<dbReference type="Pfam" id="PF21365">
    <property type="entry name" value="Glyco_hydro_31_3rd"/>
    <property type="match status" value="1"/>
</dbReference>
<dbReference type="Gene3D" id="2.60.40.1760">
    <property type="entry name" value="glycosyl hydrolase (family 31)"/>
    <property type="match status" value="1"/>
</dbReference>
<feature type="compositionally biased region" description="Acidic residues" evidence="11">
    <location>
        <begin position="145"/>
        <end position="177"/>
    </location>
</feature>
<proteinExistence type="inferred from homology"/>
<dbReference type="Proteomes" id="UP001152795">
    <property type="component" value="Unassembled WGS sequence"/>
</dbReference>
<evidence type="ECO:0000256" key="6">
    <source>
        <dbReference type="ARBA" id="ARBA00022824"/>
    </source>
</evidence>
<dbReference type="InterPro" id="IPR017853">
    <property type="entry name" value="GH"/>
</dbReference>
<dbReference type="PANTHER" id="PTHR22762:SF54">
    <property type="entry name" value="BCDNA.GH04962"/>
    <property type="match status" value="1"/>
</dbReference>
<dbReference type="SUPFAM" id="SSF51445">
    <property type="entry name" value="(Trans)glycosidases"/>
    <property type="match status" value="1"/>
</dbReference>
<gene>
    <name evidence="16" type="ORF">PACLA_8A003851</name>
</gene>
<dbReference type="EMBL" id="CACRXK020003858">
    <property type="protein sequence ID" value="CAB4000528.1"/>
    <property type="molecule type" value="Genomic_DNA"/>
</dbReference>
<dbReference type="CDD" id="cd06603">
    <property type="entry name" value="GH31_GANC_GANAB_alpha"/>
    <property type="match status" value="1"/>
</dbReference>
<evidence type="ECO:0000256" key="10">
    <source>
        <dbReference type="RuleBase" id="RU361185"/>
    </source>
</evidence>
<evidence type="ECO:0000259" key="14">
    <source>
        <dbReference type="Pfam" id="PF17137"/>
    </source>
</evidence>
<keyword evidence="6" id="KW-0256">Endoplasmic reticulum</keyword>
<evidence type="ECO:0000256" key="4">
    <source>
        <dbReference type="ARBA" id="ARBA00022729"/>
    </source>
</evidence>
<evidence type="ECO:0000313" key="16">
    <source>
        <dbReference type="EMBL" id="CAB4000528.1"/>
    </source>
</evidence>
<dbReference type="Gene3D" id="2.60.40.1180">
    <property type="entry name" value="Golgi alpha-mannosidase II"/>
    <property type="match status" value="2"/>
</dbReference>
<comment type="pathway">
    <text evidence="2">Glycan metabolism; N-glycan metabolism.</text>
</comment>
<dbReference type="InterPro" id="IPR033403">
    <property type="entry name" value="DUF5110"/>
</dbReference>
<dbReference type="FunFam" id="3.20.20.80:FF:000039">
    <property type="entry name" value="Glucosidase, alpha neutral C"/>
    <property type="match status" value="1"/>
</dbReference>
<keyword evidence="7" id="KW-0325">Glycoprotein</keyword>
<evidence type="ECO:0000256" key="11">
    <source>
        <dbReference type="SAM" id="MobiDB-lite"/>
    </source>
</evidence>
<feature type="domain" description="Glycoside hydrolase family 31 TIM barrel" evidence="12">
    <location>
        <begin position="347"/>
        <end position="674"/>
    </location>
</feature>
<dbReference type="Pfam" id="PF01055">
    <property type="entry name" value="Glyco_hydro_31_2nd"/>
    <property type="match status" value="1"/>
</dbReference>
<dbReference type="GO" id="GO:0090599">
    <property type="term" value="F:alpha-glucosidase activity"/>
    <property type="evidence" value="ECO:0007669"/>
    <property type="project" value="TreeGrafter"/>
</dbReference>
<dbReference type="InterPro" id="IPR013780">
    <property type="entry name" value="Glyco_hydro_b"/>
</dbReference>
<feature type="region of interest" description="Disordered" evidence="11">
    <location>
        <begin position="133"/>
        <end position="201"/>
    </location>
</feature>
<feature type="compositionally biased region" description="Basic and acidic residues" evidence="11">
    <location>
        <begin position="178"/>
        <end position="198"/>
    </location>
</feature>
<evidence type="ECO:0000259" key="15">
    <source>
        <dbReference type="Pfam" id="PF21365"/>
    </source>
</evidence>
<dbReference type="SUPFAM" id="SSF51011">
    <property type="entry name" value="Glycosyl hydrolase domain"/>
    <property type="match status" value="1"/>
</dbReference>
<comment type="subcellular location">
    <subcellularLocation>
        <location evidence="1">Endoplasmic reticulum</location>
    </subcellularLocation>
</comment>
<evidence type="ECO:0000256" key="8">
    <source>
        <dbReference type="ARBA" id="ARBA00023295"/>
    </source>
</evidence>